<comment type="caution">
    <text evidence="3">The sequence shown here is derived from an EMBL/GenBank/DDBJ whole genome shotgun (WGS) entry which is preliminary data.</text>
</comment>
<keyword evidence="4" id="KW-1185">Reference proteome</keyword>
<evidence type="ECO:0000259" key="2">
    <source>
        <dbReference type="Pfam" id="PF03544"/>
    </source>
</evidence>
<feature type="chain" id="PRO_5046965724" description="TonB C-terminal domain-containing protein" evidence="1">
    <location>
        <begin position="20"/>
        <end position="152"/>
    </location>
</feature>
<sequence>MKKTLLLCLLVGFGLGAGAQTTSLKQKLEHERAFLATTDFVYPYIDTPPMYPGGDDKWASYVNSNTLLATAGEEAAREGLATGIYQVIVRFAVNKDGSVSDIKTTGKPIGYGLEDAAMSLVKNSGKWTPAHIEGENTRSWMNLAIRFRVTKD</sequence>
<dbReference type="InterPro" id="IPR037682">
    <property type="entry name" value="TonB_C"/>
</dbReference>
<evidence type="ECO:0000313" key="3">
    <source>
        <dbReference type="EMBL" id="GAA4337238.1"/>
    </source>
</evidence>
<dbReference type="Gene3D" id="3.30.1150.10">
    <property type="match status" value="1"/>
</dbReference>
<dbReference type="Pfam" id="PF03544">
    <property type="entry name" value="TonB_C"/>
    <property type="match status" value="1"/>
</dbReference>
<proteinExistence type="predicted"/>
<evidence type="ECO:0000313" key="4">
    <source>
        <dbReference type="Proteomes" id="UP001501725"/>
    </source>
</evidence>
<dbReference type="Proteomes" id="UP001501725">
    <property type="component" value="Unassembled WGS sequence"/>
</dbReference>
<accession>A0ABP8HBX6</accession>
<protein>
    <recommendedName>
        <fullName evidence="2">TonB C-terminal domain-containing protein</fullName>
    </recommendedName>
</protein>
<feature type="domain" description="TonB C-terminal" evidence="2">
    <location>
        <begin position="86"/>
        <end position="148"/>
    </location>
</feature>
<organism evidence="3 4">
    <name type="scientific">Flaviaesturariibacter amylovorans</name>
    <dbReference type="NCBI Taxonomy" id="1084520"/>
    <lineage>
        <taxon>Bacteria</taxon>
        <taxon>Pseudomonadati</taxon>
        <taxon>Bacteroidota</taxon>
        <taxon>Chitinophagia</taxon>
        <taxon>Chitinophagales</taxon>
        <taxon>Chitinophagaceae</taxon>
        <taxon>Flaviaestuariibacter</taxon>
    </lineage>
</organism>
<dbReference type="RefSeq" id="WP_345256874.1">
    <property type="nucleotide sequence ID" value="NZ_BAABGY010000009.1"/>
</dbReference>
<gene>
    <name evidence="3" type="ORF">GCM10023184_32960</name>
</gene>
<feature type="signal peptide" evidence="1">
    <location>
        <begin position="1"/>
        <end position="19"/>
    </location>
</feature>
<evidence type="ECO:0000256" key="1">
    <source>
        <dbReference type="SAM" id="SignalP"/>
    </source>
</evidence>
<reference evidence="4" key="1">
    <citation type="journal article" date="2019" name="Int. J. Syst. Evol. Microbiol.">
        <title>The Global Catalogue of Microorganisms (GCM) 10K type strain sequencing project: providing services to taxonomists for standard genome sequencing and annotation.</title>
        <authorList>
            <consortium name="The Broad Institute Genomics Platform"/>
            <consortium name="The Broad Institute Genome Sequencing Center for Infectious Disease"/>
            <person name="Wu L."/>
            <person name="Ma J."/>
        </authorList>
    </citation>
    <scope>NUCLEOTIDE SEQUENCE [LARGE SCALE GENOMIC DNA]</scope>
    <source>
        <strain evidence="4">JCM 17919</strain>
    </source>
</reference>
<dbReference type="EMBL" id="BAABGY010000009">
    <property type="protein sequence ID" value="GAA4337238.1"/>
    <property type="molecule type" value="Genomic_DNA"/>
</dbReference>
<name>A0ABP8HBX6_9BACT</name>
<dbReference type="SUPFAM" id="SSF74653">
    <property type="entry name" value="TolA/TonB C-terminal domain"/>
    <property type="match status" value="1"/>
</dbReference>
<keyword evidence="1" id="KW-0732">Signal</keyword>